<name>A0AAW0R9P2_9PEZI</name>
<evidence type="ECO:0008006" key="4">
    <source>
        <dbReference type="Google" id="ProtNLM"/>
    </source>
</evidence>
<accession>A0AAW0R9P2</accession>
<dbReference type="AlphaFoldDB" id="A0AAW0R9P2"/>
<evidence type="ECO:0000313" key="2">
    <source>
        <dbReference type="EMBL" id="KAK8130612.1"/>
    </source>
</evidence>
<feature type="compositionally biased region" description="Polar residues" evidence="1">
    <location>
        <begin position="71"/>
        <end position="95"/>
    </location>
</feature>
<organism evidence="2 3">
    <name type="scientific">Apiospora kogelbergensis</name>
    <dbReference type="NCBI Taxonomy" id="1337665"/>
    <lineage>
        <taxon>Eukaryota</taxon>
        <taxon>Fungi</taxon>
        <taxon>Dikarya</taxon>
        <taxon>Ascomycota</taxon>
        <taxon>Pezizomycotina</taxon>
        <taxon>Sordariomycetes</taxon>
        <taxon>Xylariomycetidae</taxon>
        <taxon>Amphisphaeriales</taxon>
        <taxon>Apiosporaceae</taxon>
        <taxon>Apiospora</taxon>
    </lineage>
</organism>
<dbReference type="Proteomes" id="UP001392437">
    <property type="component" value="Unassembled WGS sequence"/>
</dbReference>
<reference evidence="2 3" key="1">
    <citation type="submission" date="2023-01" db="EMBL/GenBank/DDBJ databases">
        <title>Analysis of 21 Apiospora genomes using comparative genomics revels a genus with tremendous synthesis potential of carbohydrate active enzymes and secondary metabolites.</title>
        <authorList>
            <person name="Sorensen T."/>
        </authorList>
    </citation>
    <scope>NUCLEOTIDE SEQUENCE [LARGE SCALE GENOMIC DNA]</scope>
    <source>
        <strain evidence="2 3">CBS 117206</strain>
    </source>
</reference>
<feature type="compositionally biased region" description="Basic and acidic residues" evidence="1">
    <location>
        <begin position="14"/>
        <end position="27"/>
    </location>
</feature>
<protein>
    <recommendedName>
        <fullName evidence="4">MT0933-like antitoxin protein</fullName>
    </recommendedName>
</protein>
<proteinExistence type="predicted"/>
<dbReference type="EMBL" id="JAQQWP010000002">
    <property type="protein sequence ID" value="KAK8130612.1"/>
    <property type="molecule type" value="Genomic_DNA"/>
</dbReference>
<feature type="compositionally biased region" description="Polar residues" evidence="1">
    <location>
        <begin position="31"/>
        <end position="44"/>
    </location>
</feature>
<comment type="caution">
    <text evidence="2">The sequence shown here is derived from an EMBL/GenBank/DDBJ whole genome shotgun (WGS) entry which is preliminary data.</text>
</comment>
<evidence type="ECO:0000256" key="1">
    <source>
        <dbReference type="SAM" id="MobiDB-lite"/>
    </source>
</evidence>
<evidence type="ECO:0000313" key="3">
    <source>
        <dbReference type="Proteomes" id="UP001392437"/>
    </source>
</evidence>
<feature type="region of interest" description="Disordered" evidence="1">
    <location>
        <begin position="1"/>
        <end position="112"/>
    </location>
</feature>
<keyword evidence="3" id="KW-1185">Reference proteome</keyword>
<sequence length="124" mass="12333">MSTGGPPSGTHTGGKKEEEGLVSKIKDAINPGSSSATRDNTQLPGGTAHESQDRGGGGVLNALKPGGDNMEGNSTLSAAREATQSMKSGASSNMPADSRGPRLGWAGAGDARGDAVELGGMSYF</sequence>
<feature type="compositionally biased region" description="Low complexity" evidence="1">
    <location>
        <begin position="1"/>
        <end position="10"/>
    </location>
</feature>
<gene>
    <name evidence="2" type="ORF">PG999_002992</name>
</gene>